<sequence>MTENLQLTPPNQIIFSYEGIKYCINEEEQTVGVAGCDNQNQNIIIPKSVIYKSKEYIVTRIMQCAFKQFSINSFKFADDSKIQMIDDEAFSCSTINKIMIPAEVTRIGKRAFYSCSSLYQLEFEQGSKLQIIDDSAFAFSIIHSLSIPSKVYELKSGWCAETNKLNKISVCPENPYFKTYEDKFIFGKKNHFFDSLVFCVRNVEKVTIPMFIKYICSCAFYGCNKLKTIEFEKDSYLLSIDELAFCNTQISCLTIPSKVEELKDGWCAETPKLTKVEIDPNNRFFMVLDQNYVIGRNNAQGTDFDRLVFCSRNIEFALIPPFIKHVCSCAFYGCEKLKKIRILSGSELQTIGEFAFLRTSISSFVIPQGVTMIGKNAFVMCKELQELKIPNDFKVQVINDRTFYGISIQSIKIPSKITKIGIAAFSDCYQLQNVDFEANSKLQIIDNHAFCRVPIKTISIPSSVTHINDSAFACCPKLLQIEFNDDSKLQKIGKSAFYLAESILSIVIPSTVTTIGKCAFHECEKLQKIEFAKNSKLQLIDNKVFSETSISIIKIPSNVEVINNYAFASCKKLRDIEFEKDSKLQIINDYAFEKTLITNLSIPSKIIKIGEFAFADCGKLQIIEIIDSSELKIIEKNAFQNCNDVIVMISVQSNNHLHL</sequence>
<evidence type="ECO:0000313" key="1">
    <source>
        <dbReference type="EMBL" id="KAK8854343.1"/>
    </source>
</evidence>
<dbReference type="InterPro" id="IPR026906">
    <property type="entry name" value="LRR_5"/>
</dbReference>
<keyword evidence="2" id="KW-1185">Reference proteome</keyword>
<dbReference type="Pfam" id="PF13306">
    <property type="entry name" value="LRR_5"/>
    <property type="match status" value="5"/>
</dbReference>
<evidence type="ECO:0000313" key="2">
    <source>
        <dbReference type="Proteomes" id="UP001470230"/>
    </source>
</evidence>
<reference evidence="1 2" key="1">
    <citation type="submission" date="2024-04" db="EMBL/GenBank/DDBJ databases">
        <title>Tritrichomonas musculus Genome.</title>
        <authorList>
            <person name="Alves-Ferreira E."/>
            <person name="Grigg M."/>
            <person name="Lorenzi H."/>
            <person name="Galac M."/>
        </authorList>
    </citation>
    <scope>NUCLEOTIDE SEQUENCE [LARGE SCALE GENOMIC DNA]</scope>
    <source>
        <strain evidence="1 2">EAF2021</strain>
    </source>
</reference>
<dbReference type="Gene3D" id="3.80.10.10">
    <property type="entry name" value="Ribonuclease Inhibitor"/>
    <property type="match status" value="5"/>
</dbReference>
<organism evidence="1 2">
    <name type="scientific">Tritrichomonas musculus</name>
    <dbReference type="NCBI Taxonomy" id="1915356"/>
    <lineage>
        <taxon>Eukaryota</taxon>
        <taxon>Metamonada</taxon>
        <taxon>Parabasalia</taxon>
        <taxon>Tritrichomonadida</taxon>
        <taxon>Tritrichomonadidae</taxon>
        <taxon>Tritrichomonas</taxon>
    </lineage>
</organism>
<comment type="caution">
    <text evidence="1">The sequence shown here is derived from an EMBL/GenBank/DDBJ whole genome shotgun (WGS) entry which is preliminary data.</text>
</comment>
<dbReference type="EMBL" id="JAPFFF010000021">
    <property type="protein sequence ID" value="KAK8854343.1"/>
    <property type="molecule type" value="Genomic_DNA"/>
</dbReference>
<name>A0ABR2HXH4_9EUKA</name>
<gene>
    <name evidence="1" type="ORF">M9Y10_016903</name>
</gene>
<protein>
    <recommendedName>
        <fullName evidence="3">Surface antigen BspA-like</fullName>
    </recommendedName>
</protein>
<dbReference type="PANTHER" id="PTHR45661">
    <property type="entry name" value="SURFACE ANTIGEN"/>
    <property type="match status" value="1"/>
</dbReference>
<dbReference type="InterPro" id="IPR053139">
    <property type="entry name" value="Surface_bspA-like"/>
</dbReference>
<proteinExistence type="predicted"/>
<dbReference type="SUPFAM" id="SSF52058">
    <property type="entry name" value="L domain-like"/>
    <property type="match status" value="1"/>
</dbReference>
<dbReference type="PANTHER" id="PTHR45661:SF3">
    <property type="entry name" value="IG-LIKE DOMAIN-CONTAINING PROTEIN"/>
    <property type="match status" value="1"/>
</dbReference>
<dbReference type="Proteomes" id="UP001470230">
    <property type="component" value="Unassembled WGS sequence"/>
</dbReference>
<evidence type="ECO:0008006" key="3">
    <source>
        <dbReference type="Google" id="ProtNLM"/>
    </source>
</evidence>
<dbReference type="InterPro" id="IPR032675">
    <property type="entry name" value="LRR_dom_sf"/>
</dbReference>
<accession>A0ABR2HXH4</accession>